<comment type="caution">
    <text evidence="1">The sequence shown here is derived from an EMBL/GenBank/DDBJ whole genome shotgun (WGS) entry which is preliminary data.</text>
</comment>
<dbReference type="Proteomes" id="UP001064048">
    <property type="component" value="Chromosome 5"/>
</dbReference>
<proteinExistence type="predicted"/>
<accession>A0ACC0KEZ8</accession>
<protein>
    <submittedName>
        <fullName evidence="1">Uncharacterized protein</fullName>
    </submittedName>
</protein>
<organism evidence="1 2">
    <name type="scientific">Choristoneura fumiferana</name>
    <name type="common">Spruce budworm moth</name>
    <name type="synonym">Archips fumiferana</name>
    <dbReference type="NCBI Taxonomy" id="7141"/>
    <lineage>
        <taxon>Eukaryota</taxon>
        <taxon>Metazoa</taxon>
        <taxon>Ecdysozoa</taxon>
        <taxon>Arthropoda</taxon>
        <taxon>Hexapoda</taxon>
        <taxon>Insecta</taxon>
        <taxon>Pterygota</taxon>
        <taxon>Neoptera</taxon>
        <taxon>Endopterygota</taxon>
        <taxon>Lepidoptera</taxon>
        <taxon>Glossata</taxon>
        <taxon>Ditrysia</taxon>
        <taxon>Tortricoidea</taxon>
        <taxon>Tortricidae</taxon>
        <taxon>Tortricinae</taxon>
        <taxon>Choristoneura</taxon>
    </lineage>
</organism>
<gene>
    <name evidence="1" type="ORF">MSG28_003174</name>
</gene>
<dbReference type="EMBL" id="CM046105">
    <property type="protein sequence ID" value="KAI8434641.1"/>
    <property type="molecule type" value="Genomic_DNA"/>
</dbReference>
<sequence>MPQTRPELTNTGGISRASTKTNSCGIGHLLAKYAHTHPWFEAANKATPLSVPEEFAPALEAAAPRVYMELFAVLCIETSHYVAFVKAGAQHDAPCEEGGRALHAAAPLDRQLPAPAKRLLADAYMCFYRSPDVAMYR</sequence>
<keyword evidence="2" id="KW-1185">Reference proteome</keyword>
<reference evidence="1 2" key="1">
    <citation type="journal article" date="2022" name="Genome Biol. Evol.">
        <title>The Spruce Budworm Genome: Reconstructing the Evolutionary History of Antifreeze Proteins.</title>
        <authorList>
            <person name="Beliveau C."/>
            <person name="Gagne P."/>
            <person name="Picq S."/>
            <person name="Vernygora O."/>
            <person name="Keeling C.I."/>
            <person name="Pinkney K."/>
            <person name="Doucet D."/>
            <person name="Wen F."/>
            <person name="Johnston J.S."/>
            <person name="Maaroufi H."/>
            <person name="Boyle B."/>
            <person name="Laroche J."/>
            <person name="Dewar K."/>
            <person name="Juretic N."/>
            <person name="Blackburn G."/>
            <person name="Nisole A."/>
            <person name="Brunet B."/>
            <person name="Brandao M."/>
            <person name="Lumley L."/>
            <person name="Duan J."/>
            <person name="Quan G."/>
            <person name="Lucarotti C.J."/>
            <person name="Roe A.D."/>
            <person name="Sperling F.A.H."/>
            <person name="Levesque R.C."/>
            <person name="Cusson M."/>
        </authorList>
    </citation>
    <scope>NUCLEOTIDE SEQUENCE [LARGE SCALE GENOMIC DNA]</scope>
    <source>
        <strain evidence="1">Glfc:IPQL:Cfum</strain>
    </source>
</reference>
<evidence type="ECO:0000313" key="2">
    <source>
        <dbReference type="Proteomes" id="UP001064048"/>
    </source>
</evidence>
<name>A0ACC0KEZ8_CHOFU</name>
<evidence type="ECO:0000313" key="1">
    <source>
        <dbReference type="EMBL" id="KAI8434641.1"/>
    </source>
</evidence>